<dbReference type="Proteomes" id="UP001551695">
    <property type="component" value="Unassembled WGS sequence"/>
</dbReference>
<evidence type="ECO:0000313" key="1">
    <source>
        <dbReference type="EMBL" id="MEV0707352.1"/>
    </source>
</evidence>
<gene>
    <name evidence="1" type="ORF">AB0I48_07280</name>
</gene>
<evidence type="ECO:0008006" key="3">
    <source>
        <dbReference type="Google" id="ProtNLM"/>
    </source>
</evidence>
<proteinExistence type="predicted"/>
<accession>A0ABV3FPK5</accession>
<comment type="caution">
    <text evidence="1">The sequence shown here is derived from an EMBL/GenBank/DDBJ whole genome shotgun (WGS) entry which is preliminary data.</text>
</comment>
<reference evidence="1 2" key="1">
    <citation type="submission" date="2024-06" db="EMBL/GenBank/DDBJ databases">
        <title>The Natural Products Discovery Center: Release of the First 8490 Sequenced Strains for Exploring Actinobacteria Biosynthetic Diversity.</title>
        <authorList>
            <person name="Kalkreuter E."/>
            <person name="Kautsar S.A."/>
            <person name="Yang D."/>
            <person name="Bader C.D."/>
            <person name="Teijaro C.N."/>
            <person name="Fluegel L."/>
            <person name="Davis C.M."/>
            <person name="Simpson J.R."/>
            <person name="Lauterbach L."/>
            <person name="Steele A.D."/>
            <person name="Gui C."/>
            <person name="Meng S."/>
            <person name="Li G."/>
            <person name="Viehrig K."/>
            <person name="Ye F."/>
            <person name="Su P."/>
            <person name="Kiefer A.F."/>
            <person name="Nichols A."/>
            <person name="Cepeda A.J."/>
            <person name="Yan W."/>
            <person name="Fan B."/>
            <person name="Jiang Y."/>
            <person name="Adhikari A."/>
            <person name="Zheng C.-J."/>
            <person name="Schuster L."/>
            <person name="Cowan T.M."/>
            <person name="Smanski M.J."/>
            <person name="Chevrette M.G."/>
            <person name="De Carvalho L.P.S."/>
            <person name="Shen B."/>
        </authorList>
    </citation>
    <scope>NUCLEOTIDE SEQUENCE [LARGE SCALE GENOMIC DNA]</scope>
    <source>
        <strain evidence="1 2">NPDC050403</strain>
    </source>
</reference>
<dbReference type="EMBL" id="JBFAKC010000003">
    <property type="protein sequence ID" value="MEV0707352.1"/>
    <property type="molecule type" value="Genomic_DNA"/>
</dbReference>
<dbReference type="RefSeq" id="WP_355088121.1">
    <property type="nucleotide sequence ID" value="NZ_JBEXKW010000040.1"/>
</dbReference>
<organism evidence="1 2">
    <name type="scientific">Nocardia aurea</name>
    <dbReference type="NCBI Taxonomy" id="2144174"/>
    <lineage>
        <taxon>Bacteria</taxon>
        <taxon>Bacillati</taxon>
        <taxon>Actinomycetota</taxon>
        <taxon>Actinomycetes</taxon>
        <taxon>Mycobacteriales</taxon>
        <taxon>Nocardiaceae</taxon>
        <taxon>Nocardia</taxon>
    </lineage>
</organism>
<sequence>MSAADSAAAVEAVITAVDTTTGVRLATPLGVDAPRWWPWDARGGAVDLCPDRIEVRVVAAALPLPPLLDKTAAALRTALVGTGWAHARLCVVVTELDSAAFESDEGVT</sequence>
<keyword evidence="2" id="KW-1185">Reference proteome</keyword>
<evidence type="ECO:0000313" key="2">
    <source>
        <dbReference type="Proteomes" id="UP001551695"/>
    </source>
</evidence>
<name>A0ABV3FPK5_9NOCA</name>
<protein>
    <recommendedName>
        <fullName evidence="3">Asp23/Gls24 family envelope stress response protein</fullName>
    </recommendedName>
</protein>